<evidence type="ECO:0000313" key="11">
    <source>
        <dbReference type="Proteomes" id="UP000198741"/>
    </source>
</evidence>
<dbReference type="PANTHER" id="PTHR30193:SF37">
    <property type="entry name" value="INNER MEMBRANE ABC TRANSPORTER PERMEASE PROTEIN YCJO"/>
    <property type="match status" value="1"/>
</dbReference>
<comment type="subcellular location">
    <subcellularLocation>
        <location evidence="1 7">Cell membrane</location>
        <topology evidence="1 7">Multi-pass membrane protein</topology>
    </subcellularLocation>
</comment>
<dbReference type="OrthoDB" id="9805974at2"/>
<evidence type="ECO:0000313" key="10">
    <source>
        <dbReference type="EMBL" id="SDO45080.1"/>
    </source>
</evidence>
<dbReference type="Gene3D" id="1.10.3720.10">
    <property type="entry name" value="MetI-like"/>
    <property type="match status" value="1"/>
</dbReference>
<dbReference type="RefSeq" id="WP_090481330.1">
    <property type="nucleotide sequence ID" value="NZ_LT629710.1"/>
</dbReference>
<sequence length="387" mass="41921">MTVESALPAETESPASPRPSKKSTRGGVRGREGLAAWLFISPVLIIVGVFLVLPAILALWVSFSNWSGKGSPIGAGFVGFDNYNTLLAHKGLAQKDLGTSLRNNLYYVILVVPLQTALALGLALILNARRLKGKGFFRTAFYFPSVTSSVAIVTVFLFMFSGSGVINAVLKWFGINGPTWFSRPDGVLQLILSGLGIVDKNNPPAWLTAHHLLGVTWYDWLAGPSIAMCALIFLAVWTTGGTFMLMFLAALQDISDDMLEAASIDGATGWQAFRKVILPSLRPTLFLVITLGLIGTWQLFDAVYLAGQGAPSKTTLTPAFLSYSTSFNDGNWGQGAAISFILVAIIILMNLLQRLIMRERRTLPKRRRFTGPDAATAKSLPQPRVES</sequence>
<dbReference type="STRING" id="1090615.SAMN04515671_0974"/>
<dbReference type="Proteomes" id="UP000198741">
    <property type="component" value="Chromosome I"/>
</dbReference>
<evidence type="ECO:0000256" key="1">
    <source>
        <dbReference type="ARBA" id="ARBA00004651"/>
    </source>
</evidence>
<dbReference type="InterPro" id="IPR051393">
    <property type="entry name" value="ABC_transporter_permease"/>
</dbReference>
<feature type="transmembrane region" description="Helical" evidence="7">
    <location>
        <begin position="140"/>
        <end position="160"/>
    </location>
</feature>
<keyword evidence="3" id="KW-1003">Cell membrane</keyword>
<keyword evidence="2 7" id="KW-0813">Transport</keyword>
<dbReference type="SUPFAM" id="SSF161098">
    <property type="entry name" value="MetI-like"/>
    <property type="match status" value="1"/>
</dbReference>
<dbReference type="EMBL" id="LT629710">
    <property type="protein sequence ID" value="SDO45080.1"/>
    <property type="molecule type" value="Genomic_DNA"/>
</dbReference>
<feature type="domain" description="ABC transmembrane type-1" evidence="9">
    <location>
        <begin position="101"/>
        <end position="353"/>
    </location>
</feature>
<dbReference type="GO" id="GO:0005886">
    <property type="term" value="C:plasma membrane"/>
    <property type="evidence" value="ECO:0007669"/>
    <property type="project" value="UniProtKB-SubCell"/>
</dbReference>
<keyword evidence="6 7" id="KW-0472">Membrane</keyword>
<dbReference type="AlphaFoldDB" id="A0A1H0JNI1"/>
<feature type="transmembrane region" description="Helical" evidence="7">
    <location>
        <begin position="225"/>
        <end position="251"/>
    </location>
</feature>
<evidence type="ECO:0000256" key="3">
    <source>
        <dbReference type="ARBA" id="ARBA00022475"/>
    </source>
</evidence>
<reference evidence="10 11" key="1">
    <citation type="submission" date="2016-10" db="EMBL/GenBank/DDBJ databases">
        <authorList>
            <person name="de Groot N.N."/>
        </authorList>
    </citation>
    <scope>NUCLEOTIDE SEQUENCE [LARGE SCALE GENOMIC DNA]</scope>
    <source>
        <strain evidence="11">P4-7,KCTC 19426,CECT 7604</strain>
    </source>
</reference>
<evidence type="ECO:0000256" key="6">
    <source>
        <dbReference type="ARBA" id="ARBA00023136"/>
    </source>
</evidence>
<comment type="similarity">
    <text evidence="7">Belongs to the binding-protein-dependent transport system permease family.</text>
</comment>
<evidence type="ECO:0000256" key="8">
    <source>
        <dbReference type="SAM" id="MobiDB-lite"/>
    </source>
</evidence>
<evidence type="ECO:0000256" key="2">
    <source>
        <dbReference type="ARBA" id="ARBA00022448"/>
    </source>
</evidence>
<accession>A0A1H0JNI1</accession>
<evidence type="ECO:0000256" key="7">
    <source>
        <dbReference type="RuleBase" id="RU363032"/>
    </source>
</evidence>
<feature type="transmembrane region" description="Helical" evidence="7">
    <location>
        <begin position="105"/>
        <end position="128"/>
    </location>
</feature>
<feature type="transmembrane region" description="Helical" evidence="7">
    <location>
        <begin position="34"/>
        <end position="61"/>
    </location>
</feature>
<keyword evidence="5 7" id="KW-1133">Transmembrane helix</keyword>
<gene>
    <name evidence="10" type="ORF">SAMN04515671_0974</name>
</gene>
<dbReference type="InterPro" id="IPR000515">
    <property type="entry name" value="MetI-like"/>
</dbReference>
<dbReference type="InterPro" id="IPR035906">
    <property type="entry name" value="MetI-like_sf"/>
</dbReference>
<feature type="transmembrane region" description="Helical" evidence="7">
    <location>
        <begin position="332"/>
        <end position="352"/>
    </location>
</feature>
<keyword evidence="11" id="KW-1185">Reference proteome</keyword>
<dbReference type="Pfam" id="PF00528">
    <property type="entry name" value="BPD_transp_1"/>
    <property type="match status" value="1"/>
</dbReference>
<name>A0A1H0JNI1_9ACTN</name>
<keyword evidence="10" id="KW-0762">Sugar transport</keyword>
<keyword evidence="4 7" id="KW-0812">Transmembrane</keyword>
<dbReference type="PANTHER" id="PTHR30193">
    <property type="entry name" value="ABC TRANSPORTER PERMEASE PROTEIN"/>
    <property type="match status" value="1"/>
</dbReference>
<evidence type="ECO:0000256" key="4">
    <source>
        <dbReference type="ARBA" id="ARBA00022692"/>
    </source>
</evidence>
<evidence type="ECO:0000256" key="5">
    <source>
        <dbReference type="ARBA" id="ARBA00022989"/>
    </source>
</evidence>
<dbReference type="GO" id="GO:0055085">
    <property type="term" value="P:transmembrane transport"/>
    <property type="evidence" value="ECO:0007669"/>
    <property type="project" value="InterPro"/>
</dbReference>
<dbReference type="PROSITE" id="PS50928">
    <property type="entry name" value="ABC_TM1"/>
    <property type="match status" value="1"/>
</dbReference>
<evidence type="ECO:0000259" key="9">
    <source>
        <dbReference type="PROSITE" id="PS50928"/>
    </source>
</evidence>
<proteinExistence type="inferred from homology"/>
<organism evidence="10 11">
    <name type="scientific">Nakamurella panacisegetis</name>
    <dbReference type="NCBI Taxonomy" id="1090615"/>
    <lineage>
        <taxon>Bacteria</taxon>
        <taxon>Bacillati</taxon>
        <taxon>Actinomycetota</taxon>
        <taxon>Actinomycetes</taxon>
        <taxon>Nakamurellales</taxon>
        <taxon>Nakamurellaceae</taxon>
        <taxon>Nakamurella</taxon>
    </lineage>
</organism>
<dbReference type="CDD" id="cd06261">
    <property type="entry name" value="TM_PBP2"/>
    <property type="match status" value="1"/>
</dbReference>
<protein>
    <submittedName>
        <fullName evidence="10">Multiple sugar transport system permease protein</fullName>
    </submittedName>
</protein>
<feature type="region of interest" description="Disordered" evidence="8">
    <location>
        <begin position="1"/>
        <end position="28"/>
    </location>
</feature>
<feature type="transmembrane region" description="Helical" evidence="7">
    <location>
        <begin position="284"/>
        <end position="306"/>
    </location>
</feature>